<proteinExistence type="predicted"/>
<feature type="region of interest" description="Disordered" evidence="1">
    <location>
        <begin position="1"/>
        <end position="22"/>
    </location>
</feature>
<reference evidence="2 3" key="1">
    <citation type="submission" date="2019-12" db="EMBL/GenBank/DDBJ databases">
        <title>A genome sequence resource for the geographically widespread anthracnose pathogen Colletotrichum asianum.</title>
        <authorList>
            <person name="Meng Y."/>
        </authorList>
    </citation>
    <scope>NUCLEOTIDE SEQUENCE [LARGE SCALE GENOMIC DNA]</scope>
    <source>
        <strain evidence="2 3">ICMP 18580</strain>
    </source>
</reference>
<accession>A0A8H3ZDM4</accession>
<comment type="caution">
    <text evidence="2">The sequence shown here is derived from an EMBL/GenBank/DDBJ whole genome shotgun (WGS) entry which is preliminary data.</text>
</comment>
<evidence type="ECO:0000313" key="2">
    <source>
        <dbReference type="EMBL" id="KAF0315203.1"/>
    </source>
</evidence>
<keyword evidence="3" id="KW-1185">Reference proteome</keyword>
<evidence type="ECO:0000313" key="3">
    <source>
        <dbReference type="Proteomes" id="UP000434172"/>
    </source>
</evidence>
<dbReference type="EMBL" id="WOWK01000224">
    <property type="protein sequence ID" value="KAF0315203.1"/>
    <property type="molecule type" value="Genomic_DNA"/>
</dbReference>
<protein>
    <submittedName>
        <fullName evidence="2">Uncharacterized protein</fullName>
    </submittedName>
</protein>
<dbReference type="Proteomes" id="UP000434172">
    <property type="component" value="Unassembled WGS sequence"/>
</dbReference>
<organism evidence="2 3">
    <name type="scientific">Colletotrichum asianum</name>
    <dbReference type="NCBI Taxonomy" id="702518"/>
    <lineage>
        <taxon>Eukaryota</taxon>
        <taxon>Fungi</taxon>
        <taxon>Dikarya</taxon>
        <taxon>Ascomycota</taxon>
        <taxon>Pezizomycotina</taxon>
        <taxon>Sordariomycetes</taxon>
        <taxon>Hypocreomycetidae</taxon>
        <taxon>Glomerellales</taxon>
        <taxon>Glomerellaceae</taxon>
        <taxon>Colletotrichum</taxon>
        <taxon>Colletotrichum gloeosporioides species complex</taxon>
    </lineage>
</organism>
<gene>
    <name evidence="2" type="ORF">GQ607_017568</name>
</gene>
<sequence>MRDSRSTQHSASPHAMYEGETRAHTFRDLVAFNAESEPELEPRLTLDLDSWPLGPLRKPEDSTALV</sequence>
<evidence type="ECO:0000256" key="1">
    <source>
        <dbReference type="SAM" id="MobiDB-lite"/>
    </source>
</evidence>
<name>A0A8H3ZDM4_9PEZI</name>
<dbReference type="AlphaFoldDB" id="A0A8H3ZDM4"/>